<dbReference type="PANTHER" id="PTHR14155:SF624">
    <property type="entry name" value="RING-TYPE E3 UBIQUITIN TRANSFERASE"/>
    <property type="match status" value="1"/>
</dbReference>
<dbReference type="eggNOG" id="KOG0800">
    <property type="taxonomic scope" value="Eukaryota"/>
</dbReference>
<dbReference type="EC" id="2.3.2.27" evidence="2"/>
<dbReference type="OMA" id="MVRVEMQ"/>
<evidence type="ECO:0000256" key="4">
    <source>
        <dbReference type="ARBA" id="ARBA00022771"/>
    </source>
</evidence>
<protein>
    <recommendedName>
        <fullName evidence="2">RING-type E3 ubiquitin transferase</fullName>
        <ecNumber evidence="2">2.3.2.27</ecNumber>
    </recommendedName>
</protein>
<evidence type="ECO:0000259" key="8">
    <source>
        <dbReference type="PROSITE" id="PS50089"/>
    </source>
</evidence>
<dbReference type="GO" id="GO:0061630">
    <property type="term" value="F:ubiquitin protein ligase activity"/>
    <property type="evidence" value="ECO:0007669"/>
    <property type="project" value="UniProtKB-EC"/>
</dbReference>
<dbReference type="Gramene" id="OPUNC02G09440.1">
    <property type="protein sequence ID" value="OPUNC02G09440.1"/>
    <property type="gene ID" value="OPUNC02G09440"/>
</dbReference>
<dbReference type="GO" id="GO:0008270">
    <property type="term" value="F:zinc ion binding"/>
    <property type="evidence" value="ECO:0007669"/>
    <property type="project" value="UniProtKB-KW"/>
</dbReference>
<keyword evidence="3" id="KW-0479">Metal-binding</keyword>
<accession>A0A0E0JXZ2</accession>
<evidence type="ECO:0000256" key="7">
    <source>
        <dbReference type="PROSITE-ProRule" id="PRU00175"/>
    </source>
</evidence>
<proteinExistence type="inferred from homology"/>
<reference evidence="9" key="2">
    <citation type="submission" date="2018-05" db="EMBL/GenBank/DDBJ databases">
        <title>OpunRS2 (Oryza punctata Reference Sequence Version 2).</title>
        <authorList>
            <person name="Zhang J."/>
            <person name="Kudrna D."/>
            <person name="Lee S."/>
            <person name="Talag J."/>
            <person name="Welchert J."/>
            <person name="Wing R.A."/>
        </authorList>
    </citation>
    <scope>NUCLEOTIDE SEQUENCE [LARGE SCALE GENOMIC DNA]</scope>
</reference>
<evidence type="ECO:0000256" key="3">
    <source>
        <dbReference type="ARBA" id="ARBA00022723"/>
    </source>
</evidence>
<keyword evidence="5" id="KW-0862">Zinc</keyword>
<feature type="domain" description="RING-type" evidence="8">
    <location>
        <begin position="36"/>
        <end position="78"/>
    </location>
</feature>
<dbReference type="HOGENOM" id="CLU_2501842_0_0_1"/>
<evidence type="ECO:0000256" key="1">
    <source>
        <dbReference type="ARBA" id="ARBA00000900"/>
    </source>
</evidence>
<dbReference type="SMART" id="SM00184">
    <property type="entry name" value="RING"/>
    <property type="match status" value="1"/>
</dbReference>
<comment type="similarity">
    <text evidence="6">Belongs to the RING-type zinc finger family. ATL subfamily.</text>
</comment>
<evidence type="ECO:0000256" key="5">
    <source>
        <dbReference type="ARBA" id="ARBA00022833"/>
    </source>
</evidence>
<evidence type="ECO:0000313" key="10">
    <source>
        <dbReference type="Proteomes" id="UP000026962"/>
    </source>
</evidence>
<dbReference type="Proteomes" id="UP000026962">
    <property type="component" value="Chromosome 2"/>
</dbReference>
<dbReference type="EnsemblPlants" id="OPUNC02G09440.1">
    <property type="protein sequence ID" value="OPUNC02G09440.1"/>
    <property type="gene ID" value="OPUNC02G09440"/>
</dbReference>
<dbReference type="PANTHER" id="PTHR14155">
    <property type="entry name" value="RING FINGER DOMAIN-CONTAINING"/>
    <property type="match status" value="1"/>
</dbReference>
<dbReference type="AlphaFoldDB" id="A0A0E0JXZ2"/>
<dbReference type="STRING" id="4537.A0A0E0JXZ2"/>
<name>A0A0E0JXZ2_ORYPU</name>
<dbReference type="InterPro" id="IPR001841">
    <property type="entry name" value="Znf_RING"/>
</dbReference>
<dbReference type="PROSITE" id="PS50089">
    <property type="entry name" value="ZF_RING_2"/>
    <property type="match status" value="1"/>
</dbReference>
<dbReference type="SUPFAM" id="SSF57850">
    <property type="entry name" value="RING/U-box"/>
    <property type="match status" value="1"/>
</dbReference>
<comment type="catalytic activity">
    <reaction evidence="1">
        <text>S-ubiquitinyl-[E2 ubiquitin-conjugating enzyme]-L-cysteine + [acceptor protein]-L-lysine = [E2 ubiquitin-conjugating enzyme]-L-cysteine + N(6)-ubiquitinyl-[acceptor protein]-L-lysine.</text>
        <dbReference type="EC" id="2.3.2.27"/>
    </reaction>
</comment>
<dbReference type="InterPro" id="IPR053238">
    <property type="entry name" value="RING-H2_zinc_finger"/>
</dbReference>
<evidence type="ECO:0000313" key="9">
    <source>
        <dbReference type="EnsemblPlants" id="OPUNC02G09440.1"/>
    </source>
</evidence>
<reference evidence="9" key="1">
    <citation type="submission" date="2015-04" db="UniProtKB">
        <authorList>
            <consortium name="EnsemblPlants"/>
        </authorList>
    </citation>
    <scope>IDENTIFICATION</scope>
</reference>
<sequence>MAPDGGLGGEEMWGALAAAGRVPSYPHRDGDGDVECAVCLGEVEQGEVVRRLPACLHVFHAACIVQWLRASATFPVCRCVTPPPPP</sequence>
<evidence type="ECO:0000256" key="2">
    <source>
        <dbReference type="ARBA" id="ARBA00012483"/>
    </source>
</evidence>
<keyword evidence="10" id="KW-1185">Reference proteome</keyword>
<dbReference type="InterPro" id="IPR013083">
    <property type="entry name" value="Znf_RING/FYVE/PHD"/>
</dbReference>
<dbReference type="Gene3D" id="3.30.40.10">
    <property type="entry name" value="Zinc/RING finger domain, C3HC4 (zinc finger)"/>
    <property type="match status" value="1"/>
</dbReference>
<keyword evidence="4 7" id="KW-0863">Zinc-finger</keyword>
<evidence type="ECO:0000256" key="6">
    <source>
        <dbReference type="ARBA" id="ARBA00024209"/>
    </source>
</evidence>
<dbReference type="Pfam" id="PF13639">
    <property type="entry name" value="zf-RING_2"/>
    <property type="match status" value="1"/>
</dbReference>
<organism evidence="9">
    <name type="scientific">Oryza punctata</name>
    <name type="common">Red rice</name>
    <dbReference type="NCBI Taxonomy" id="4537"/>
    <lineage>
        <taxon>Eukaryota</taxon>
        <taxon>Viridiplantae</taxon>
        <taxon>Streptophyta</taxon>
        <taxon>Embryophyta</taxon>
        <taxon>Tracheophyta</taxon>
        <taxon>Spermatophyta</taxon>
        <taxon>Magnoliopsida</taxon>
        <taxon>Liliopsida</taxon>
        <taxon>Poales</taxon>
        <taxon>Poaceae</taxon>
        <taxon>BOP clade</taxon>
        <taxon>Oryzoideae</taxon>
        <taxon>Oryzeae</taxon>
        <taxon>Oryzinae</taxon>
        <taxon>Oryza</taxon>
    </lineage>
</organism>